<keyword evidence="3" id="KW-1185">Reference proteome</keyword>
<sequence>MSPQDLKQEARDTAGDPSTVPGNWLIAPRRSSPGGGRGEDVPLELQQAENNRRTRPRPLGNADR</sequence>
<accession>A0ABD0KHB8</accession>
<comment type="caution">
    <text evidence="2">The sequence shown here is derived from an EMBL/GenBank/DDBJ whole genome shotgun (WGS) entry which is preliminary data.</text>
</comment>
<gene>
    <name evidence="2" type="ORF">BaRGS_00022252</name>
</gene>
<name>A0ABD0KHB8_9CAEN</name>
<protein>
    <submittedName>
        <fullName evidence="2">Uncharacterized protein</fullName>
    </submittedName>
</protein>
<dbReference type="AlphaFoldDB" id="A0ABD0KHB8"/>
<evidence type="ECO:0000256" key="1">
    <source>
        <dbReference type="SAM" id="MobiDB-lite"/>
    </source>
</evidence>
<reference evidence="2 3" key="1">
    <citation type="journal article" date="2023" name="Sci. Data">
        <title>Genome assembly of the Korean intertidal mud-creeper Batillaria attramentaria.</title>
        <authorList>
            <person name="Patra A.K."/>
            <person name="Ho P.T."/>
            <person name="Jun S."/>
            <person name="Lee S.J."/>
            <person name="Kim Y."/>
            <person name="Won Y.J."/>
        </authorList>
    </citation>
    <scope>NUCLEOTIDE SEQUENCE [LARGE SCALE GENOMIC DNA]</scope>
    <source>
        <strain evidence="2">Wonlab-2016</strain>
    </source>
</reference>
<dbReference type="EMBL" id="JACVVK020000178">
    <property type="protein sequence ID" value="KAK7486451.1"/>
    <property type="molecule type" value="Genomic_DNA"/>
</dbReference>
<proteinExistence type="predicted"/>
<dbReference type="Proteomes" id="UP001519460">
    <property type="component" value="Unassembled WGS sequence"/>
</dbReference>
<feature type="compositionally biased region" description="Basic and acidic residues" evidence="1">
    <location>
        <begin position="1"/>
        <end position="14"/>
    </location>
</feature>
<organism evidence="2 3">
    <name type="scientific">Batillaria attramentaria</name>
    <dbReference type="NCBI Taxonomy" id="370345"/>
    <lineage>
        <taxon>Eukaryota</taxon>
        <taxon>Metazoa</taxon>
        <taxon>Spiralia</taxon>
        <taxon>Lophotrochozoa</taxon>
        <taxon>Mollusca</taxon>
        <taxon>Gastropoda</taxon>
        <taxon>Caenogastropoda</taxon>
        <taxon>Sorbeoconcha</taxon>
        <taxon>Cerithioidea</taxon>
        <taxon>Batillariidae</taxon>
        <taxon>Batillaria</taxon>
    </lineage>
</organism>
<evidence type="ECO:0000313" key="2">
    <source>
        <dbReference type="EMBL" id="KAK7486451.1"/>
    </source>
</evidence>
<feature type="non-terminal residue" evidence="2">
    <location>
        <position position="64"/>
    </location>
</feature>
<feature type="region of interest" description="Disordered" evidence="1">
    <location>
        <begin position="1"/>
        <end position="64"/>
    </location>
</feature>
<evidence type="ECO:0000313" key="3">
    <source>
        <dbReference type="Proteomes" id="UP001519460"/>
    </source>
</evidence>